<dbReference type="PROSITE" id="PS00297">
    <property type="entry name" value="HSP70_1"/>
    <property type="match status" value="1"/>
</dbReference>
<evidence type="ECO:0000256" key="1">
    <source>
        <dbReference type="ARBA" id="ARBA00007381"/>
    </source>
</evidence>
<evidence type="ECO:0000313" key="7">
    <source>
        <dbReference type="EMBL" id="RKH27253.1"/>
    </source>
</evidence>
<keyword evidence="4" id="KW-0143">Chaperone</keyword>
<keyword evidence="3 5" id="KW-0067">ATP-binding</keyword>
<dbReference type="InterPro" id="IPR029047">
    <property type="entry name" value="HSP70_peptide-bd_sf"/>
</dbReference>
<dbReference type="GO" id="GO:0140662">
    <property type="term" value="F:ATP-dependent protein folding chaperone"/>
    <property type="evidence" value="ECO:0007669"/>
    <property type="project" value="InterPro"/>
</dbReference>
<protein>
    <submittedName>
        <fullName evidence="7">TIGR02266 family protein</fullName>
    </submittedName>
</protein>
<dbReference type="InterPro" id="IPR013126">
    <property type="entry name" value="Hsp_70_fam"/>
</dbReference>
<organism evidence="7 8">
    <name type="scientific">Corallococcus sicarius</name>
    <dbReference type="NCBI Taxonomy" id="2316726"/>
    <lineage>
        <taxon>Bacteria</taxon>
        <taxon>Pseudomonadati</taxon>
        <taxon>Myxococcota</taxon>
        <taxon>Myxococcia</taxon>
        <taxon>Myxococcales</taxon>
        <taxon>Cystobacterineae</taxon>
        <taxon>Myxococcaceae</taxon>
        <taxon>Corallococcus</taxon>
    </lineage>
</organism>
<evidence type="ECO:0000256" key="4">
    <source>
        <dbReference type="ARBA" id="ARBA00023186"/>
    </source>
</evidence>
<accession>A0A3A8M4N0</accession>
<evidence type="ECO:0000313" key="8">
    <source>
        <dbReference type="Proteomes" id="UP000273405"/>
    </source>
</evidence>
<dbReference type="PANTHER" id="PTHR19375">
    <property type="entry name" value="HEAT SHOCK PROTEIN 70KDA"/>
    <property type="match status" value="1"/>
</dbReference>
<reference evidence="8" key="1">
    <citation type="submission" date="2018-09" db="EMBL/GenBank/DDBJ databases">
        <authorList>
            <person name="Livingstone P.G."/>
            <person name="Whitworth D.E."/>
        </authorList>
    </citation>
    <scope>NUCLEOTIDE SEQUENCE [LARGE SCALE GENOMIC DNA]</scope>
    <source>
        <strain evidence="8">CA040B</strain>
    </source>
</reference>
<proteinExistence type="inferred from homology"/>
<dbReference type="SUPFAM" id="SSF100920">
    <property type="entry name" value="Heat shock protein 70kD (HSP70), peptide-binding domain"/>
    <property type="match status" value="1"/>
</dbReference>
<dbReference type="Gene3D" id="2.60.34.10">
    <property type="entry name" value="Substrate Binding Domain Of DNAk, Chain A, domain 1"/>
    <property type="match status" value="1"/>
</dbReference>
<comment type="similarity">
    <text evidence="1 5">Belongs to the heat shock protein 70 family.</text>
</comment>
<dbReference type="OrthoDB" id="5483810at2"/>
<dbReference type="Gene3D" id="3.30.420.40">
    <property type="match status" value="2"/>
</dbReference>
<evidence type="ECO:0000256" key="3">
    <source>
        <dbReference type="ARBA" id="ARBA00022840"/>
    </source>
</evidence>
<dbReference type="EMBL" id="RAWG01000571">
    <property type="protein sequence ID" value="RKH27253.1"/>
    <property type="molecule type" value="Genomic_DNA"/>
</dbReference>
<sequence>SPSLPTVGPARTPAPGMLSAPSGPPLEMVTAEALELNTAEPPRTGPVIGIDLGTTNSCAAFVRGNKPAVLHSREGHNTVPSILAFNQRGKLVVGHPAKGQMLTNPRQTVYGAKRLVGRPYASPIVGQIKDRFHYEIAAGQAGEAAVRLGDRIYSLQQISALILREVREVAQNQLGQPISRAVITVPAYYNDNQRQAVREAGKLAGLYVERILNEPTAAALAYGYGRKLNQRVLVYDLGGGTFDASVLELHDTVYEVISTGGDTFLGGIDFDNAIVEYLLEEFRQKTGRTFQGDRVALQRINDAAERAKCALSERSEMRVHVAFVTMIDNKPYDLDVVLTRQKLIALTEKLVDRTLQVCDEVLQAKGLKPQDIDEVILVGGQSRFPLVHEKITKFFSQPPSKGVHPDEAVALGAALLAHSLGQLEGVVLIDVLPMAIGVGLPGGRFKPVLERNVALPASKVYTLSTHRDDQTELELTVFQGDSERAQDNEYLGTLRLAGLPKRPRGTVQVTVTFEVNNESLLKVVAREGTSGREVVSTFTTRDTPETVKARLAQAEAETVASSATTSVGSGAAPVAPVNRNMSVAAPAAPVLTPDAAVVSKQKGFMGWLKGLFGRG</sequence>
<dbReference type="AlphaFoldDB" id="A0A3A8M4N0"/>
<dbReference type="GO" id="GO:0005524">
    <property type="term" value="F:ATP binding"/>
    <property type="evidence" value="ECO:0007669"/>
    <property type="project" value="UniProtKB-KW"/>
</dbReference>
<dbReference type="PRINTS" id="PR00301">
    <property type="entry name" value="HEATSHOCK70"/>
</dbReference>
<dbReference type="Gene3D" id="3.90.640.10">
    <property type="entry name" value="Actin, Chain A, domain 4"/>
    <property type="match status" value="1"/>
</dbReference>
<dbReference type="SUPFAM" id="SSF53067">
    <property type="entry name" value="Actin-like ATPase domain"/>
    <property type="match status" value="2"/>
</dbReference>
<feature type="non-terminal residue" evidence="7">
    <location>
        <position position="1"/>
    </location>
</feature>
<dbReference type="Proteomes" id="UP000273405">
    <property type="component" value="Unassembled WGS sequence"/>
</dbReference>
<keyword evidence="2 5" id="KW-0547">Nucleotide-binding</keyword>
<evidence type="ECO:0000256" key="6">
    <source>
        <dbReference type="SAM" id="MobiDB-lite"/>
    </source>
</evidence>
<evidence type="ECO:0000256" key="5">
    <source>
        <dbReference type="RuleBase" id="RU003322"/>
    </source>
</evidence>
<evidence type="ECO:0000256" key="2">
    <source>
        <dbReference type="ARBA" id="ARBA00022741"/>
    </source>
</evidence>
<comment type="caution">
    <text evidence="7">The sequence shown here is derived from an EMBL/GenBank/DDBJ whole genome shotgun (WGS) entry which is preliminary data.</text>
</comment>
<feature type="region of interest" description="Disordered" evidence="6">
    <location>
        <begin position="1"/>
        <end position="24"/>
    </location>
</feature>
<dbReference type="RefSeq" id="WP_120630494.1">
    <property type="nucleotide sequence ID" value="NZ_RAWG01000571.1"/>
</dbReference>
<dbReference type="PROSITE" id="PS00329">
    <property type="entry name" value="HSP70_2"/>
    <property type="match status" value="1"/>
</dbReference>
<dbReference type="InterPro" id="IPR043129">
    <property type="entry name" value="ATPase_NBD"/>
</dbReference>
<gene>
    <name evidence="7" type="ORF">D7X12_40790</name>
</gene>
<keyword evidence="8" id="KW-1185">Reference proteome</keyword>
<dbReference type="InterPro" id="IPR018181">
    <property type="entry name" value="Heat_shock_70_CS"/>
</dbReference>
<dbReference type="Pfam" id="PF00012">
    <property type="entry name" value="HSP70"/>
    <property type="match status" value="1"/>
</dbReference>
<name>A0A3A8M4N0_9BACT</name>
<dbReference type="FunFam" id="3.90.640.10:FF:000003">
    <property type="entry name" value="Molecular chaperone DnaK"/>
    <property type="match status" value="1"/>
</dbReference>